<evidence type="ECO:0000313" key="1">
    <source>
        <dbReference type="EMBL" id="SDL65449.1"/>
    </source>
</evidence>
<dbReference type="Proteomes" id="UP000198510">
    <property type="component" value="Unassembled WGS sequence"/>
</dbReference>
<keyword evidence="2" id="KW-1185">Reference proteome</keyword>
<dbReference type="AlphaFoldDB" id="A0A1G9LU06"/>
<protein>
    <submittedName>
        <fullName evidence="1">Uncharacterized protein</fullName>
    </submittedName>
</protein>
<name>A0A1G9LU06_9BACT</name>
<sequence length="29" mass="3303">MAGLSFRHLAVAINGELQMYTRVPFSMYV</sequence>
<organism evidence="1 2">
    <name type="scientific">Catalinimonas alkaloidigena</name>
    <dbReference type="NCBI Taxonomy" id="1075417"/>
    <lineage>
        <taxon>Bacteria</taxon>
        <taxon>Pseudomonadati</taxon>
        <taxon>Bacteroidota</taxon>
        <taxon>Cytophagia</taxon>
        <taxon>Cytophagales</taxon>
        <taxon>Catalimonadaceae</taxon>
        <taxon>Catalinimonas</taxon>
    </lineage>
</organism>
<reference evidence="1 2" key="1">
    <citation type="submission" date="2016-10" db="EMBL/GenBank/DDBJ databases">
        <authorList>
            <person name="de Groot N.N."/>
        </authorList>
    </citation>
    <scope>NUCLEOTIDE SEQUENCE [LARGE SCALE GENOMIC DNA]</scope>
    <source>
        <strain evidence="1 2">DSM 25186</strain>
    </source>
</reference>
<accession>A0A1G9LU06</accession>
<gene>
    <name evidence="1" type="ORF">SAMN05421823_107167</name>
</gene>
<proteinExistence type="predicted"/>
<evidence type="ECO:0000313" key="2">
    <source>
        <dbReference type="Proteomes" id="UP000198510"/>
    </source>
</evidence>
<dbReference type="EMBL" id="FNFO01000007">
    <property type="protein sequence ID" value="SDL65449.1"/>
    <property type="molecule type" value="Genomic_DNA"/>
</dbReference>